<comment type="catalytic activity">
    <reaction evidence="8">
        <text>DNA(n) + a 2'-deoxyribonucleoside 5'-triphosphate = DNA(n+1) + diphosphate</text>
        <dbReference type="Rhea" id="RHEA:22508"/>
        <dbReference type="Rhea" id="RHEA-COMP:17339"/>
        <dbReference type="Rhea" id="RHEA-COMP:17340"/>
        <dbReference type="ChEBI" id="CHEBI:33019"/>
        <dbReference type="ChEBI" id="CHEBI:61560"/>
        <dbReference type="ChEBI" id="CHEBI:173112"/>
        <dbReference type="EC" id="2.7.7.7"/>
    </reaction>
</comment>
<dbReference type="Pfam" id="PF02811">
    <property type="entry name" value="PHP"/>
    <property type="match status" value="1"/>
</dbReference>
<accession>A0A7C6EAJ6</accession>
<dbReference type="GO" id="GO:0005737">
    <property type="term" value="C:cytoplasm"/>
    <property type="evidence" value="ECO:0007669"/>
    <property type="project" value="UniProtKB-SubCell"/>
</dbReference>
<evidence type="ECO:0000259" key="9">
    <source>
        <dbReference type="SMART" id="SM00481"/>
    </source>
</evidence>
<dbReference type="EMBL" id="DTLI01000025">
    <property type="protein sequence ID" value="HHS51456.1"/>
    <property type="molecule type" value="Genomic_DNA"/>
</dbReference>
<dbReference type="AlphaFoldDB" id="A0A7C6EAJ6"/>
<evidence type="ECO:0000256" key="4">
    <source>
        <dbReference type="ARBA" id="ARBA00022679"/>
    </source>
</evidence>
<dbReference type="EC" id="2.7.7.7" evidence="2"/>
<comment type="caution">
    <text evidence="10">The sequence shown here is derived from an EMBL/GenBank/DDBJ whole genome shotgun (WGS) entry which is preliminary data.</text>
</comment>
<evidence type="ECO:0000256" key="2">
    <source>
        <dbReference type="ARBA" id="ARBA00012417"/>
    </source>
</evidence>
<sequence>MKEIKQRGFAPLNPQKDFFLKNGEMRGSPSSFVHLHNHTEYSLLDGAARIKDLVAQARAFKMSALAITDHGNLFGAIEFYRACQDAGIKPIIGAEVYVAPTDRREKRIHSEIPESSFHLTLLCKDMEGYKNLIRLVTLGYLEGFYYRPRIDKDLLQQYHKGLIGLSGCLKGEINYFLLRGDHKRARDAADNLKTIFGKEDFYLELNRIGLKENELTNQGLIKIGAELGIPLVATNDCHYLKKDDAKAHDVLLCIQTGKKLSDKARLHFESEEVYFKSPQEMASLFADLPEAIINTVAIANKCNLLLEGLGKNFFLPAFPRPEKFRSDFDYLKHLAYDGLKQRYHRITPALEERLSYELSVIHKMGFAGYFLVVKDIIDFAKSKEIPVGPGRGSAVGSLVLYTLGITDIDPLQYGLLFERFMTTERVTLPDIDIDFADNRRDEVIDYIRKHYGEENVAQIITFGTMQARAAIRDVGRAMDIPLPVVDRIAKLIPFNTSLQAALASSAELRTLVESDPRLLEATKIALALEGLARHASIHASGVVIAPRPLIEFVPLYRSTEGDICTQYDMNSLAQVGLLKMDILGLRTLTIIDNCLKHIPGLTQAKTRKQIPLNDKKTYDLLQKAETVGVFQLESQGMREILRQSLPDKIEDIMAVIALYRPGPLGTGINDFIKRKRGEAPVVYLHPLMREALEETYGVIVYQEQVMQIAGIIAGFSLAEADKLRRAMSKKIPEEMEAMRQGFIEGAKRNRIKPELAQKIFDLIAPFAGYGFNKSHSAGYAYLSYLTAYLKANYPLQFLTAAMTCEITDQDKINKFVEEARRMGIKVLPPDINKSKENFTIEEDKIRFGLAGIKNVGLLLCSKIVEERERQGEFKSIFEFLCRTRTFANRKAYESLIKAGAFDSLNPNRKLLLASLDQELAMASSERLRFQTRQVSLFSQLPEIKADRPPKDEQIVGPSEANTNELLQYELDAFGFHFSCHPLESYRPEYENLVTHNSSNLNLLDDGAQVFIGGVITNRKLKRDKRGKEYAVITLKDFNGMIEVMVFNQLFQETKALLKLHECVLIKGQVRTRDDGTHQIFADSVTPFSQVSPRPRHLKIKIPTTYLDDELLEKIKEELENYPGKSEVYLEWREDNGLSKLLRLKAPQVTVTAPLIRRLKELLGPDSIFLLESAPGN</sequence>
<dbReference type="GO" id="GO:0006260">
    <property type="term" value="P:DNA replication"/>
    <property type="evidence" value="ECO:0007669"/>
    <property type="project" value="UniProtKB-KW"/>
</dbReference>
<dbReference type="InterPro" id="IPR029460">
    <property type="entry name" value="DNAPol_HHH"/>
</dbReference>
<evidence type="ECO:0000313" key="10">
    <source>
        <dbReference type="EMBL" id="HHS51456.1"/>
    </source>
</evidence>
<dbReference type="SMART" id="SM00481">
    <property type="entry name" value="POLIIIAc"/>
    <property type="match status" value="1"/>
</dbReference>
<dbReference type="Pfam" id="PF01336">
    <property type="entry name" value="tRNA_anti-codon"/>
    <property type="match status" value="1"/>
</dbReference>
<keyword evidence="5 10" id="KW-0548">Nucleotidyltransferase</keyword>
<dbReference type="NCBIfam" id="TIGR00594">
    <property type="entry name" value="polc"/>
    <property type="match status" value="1"/>
</dbReference>
<dbReference type="InterPro" id="IPR040982">
    <property type="entry name" value="DNA_pol3_finger"/>
</dbReference>
<dbReference type="Gene3D" id="3.20.20.140">
    <property type="entry name" value="Metal-dependent hydrolases"/>
    <property type="match status" value="1"/>
</dbReference>
<gene>
    <name evidence="10" type="ORF">ENW73_01120</name>
</gene>
<dbReference type="SUPFAM" id="SSF89550">
    <property type="entry name" value="PHP domain-like"/>
    <property type="match status" value="1"/>
</dbReference>
<dbReference type="Gene3D" id="1.10.10.1600">
    <property type="entry name" value="Bacterial DNA polymerase III alpha subunit, thumb domain"/>
    <property type="match status" value="1"/>
</dbReference>
<keyword evidence="4 10" id="KW-0808">Transferase</keyword>
<dbReference type="InterPro" id="IPR011708">
    <property type="entry name" value="DNA_pol3_alpha_NTPase_dom"/>
</dbReference>
<comment type="subcellular location">
    <subcellularLocation>
        <location evidence="1">Cytoplasm</location>
    </subcellularLocation>
</comment>
<protein>
    <recommendedName>
        <fullName evidence="3">DNA polymerase III subunit alpha</fullName>
        <ecNumber evidence="2">2.7.7.7</ecNumber>
    </recommendedName>
</protein>
<dbReference type="Pfam" id="PF07733">
    <property type="entry name" value="DNA_pol3_alpha"/>
    <property type="match status" value="1"/>
</dbReference>
<keyword evidence="7" id="KW-0239">DNA-directed DNA polymerase</keyword>
<proteinExistence type="predicted"/>
<evidence type="ECO:0000256" key="3">
    <source>
        <dbReference type="ARBA" id="ARBA00019114"/>
    </source>
</evidence>
<dbReference type="GO" id="GO:0003676">
    <property type="term" value="F:nucleic acid binding"/>
    <property type="evidence" value="ECO:0007669"/>
    <property type="project" value="InterPro"/>
</dbReference>
<dbReference type="CDD" id="cd04485">
    <property type="entry name" value="DnaE_OBF"/>
    <property type="match status" value="1"/>
</dbReference>
<dbReference type="InterPro" id="IPR041931">
    <property type="entry name" value="DNA_pol3_alpha_thumb_dom"/>
</dbReference>
<dbReference type="InterPro" id="IPR004365">
    <property type="entry name" value="NA-bd_OB_tRNA"/>
</dbReference>
<dbReference type="Gene3D" id="2.40.50.140">
    <property type="entry name" value="Nucleic acid-binding proteins"/>
    <property type="match status" value="1"/>
</dbReference>
<organism evidence="10">
    <name type="scientific">candidate division WOR-3 bacterium</name>
    <dbReference type="NCBI Taxonomy" id="2052148"/>
    <lineage>
        <taxon>Bacteria</taxon>
        <taxon>Bacteria division WOR-3</taxon>
    </lineage>
</organism>
<evidence type="ECO:0000256" key="5">
    <source>
        <dbReference type="ARBA" id="ARBA00022695"/>
    </source>
</evidence>
<dbReference type="Pfam" id="PF17657">
    <property type="entry name" value="DNA_pol3_finger"/>
    <property type="match status" value="1"/>
</dbReference>
<dbReference type="GO" id="GO:0003887">
    <property type="term" value="F:DNA-directed DNA polymerase activity"/>
    <property type="evidence" value="ECO:0007669"/>
    <property type="project" value="UniProtKB-KW"/>
</dbReference>
<dbReference type="NCBIfam" id="NF005298">
    <property type="entry name" value="PRK06826.1"/>
    <property type="match status" value="1"/>
</dbReference>
<dbReference type="Pfam" id="PF14579">
    <property type="entry name" value="HHH_6"/>
    <property type="match status" value="1"/>
</dbReference>
<dbReference type="CDD" id="cd12113">
    <property type="entry name" value="PHP_PolIIIA_DnaE3"/>
    <property type="match status" value="1"/>
</dbReference>
<dbReference type="InterPro" id="IPR004013">
    <property type="entry name" value="PHP_dom"/>
</dbReference>
<dbReference type="InterPro" id="IPR004805">
    <property type="entry name" value="DnaE2/DnaE/PolC"/>
</dbReference>
<reference evidence="10" key="1">
    <citation type="journal article" date="2020" name="mSystems">
        <title>Genome- and Community-Level Interaction Insights into Carbon Utilization and Element Cycling Functions of Hydrothermarchaeota in Hydrothermal Sediment.</title>
        <authorList>
            <person name="Zhou Z."/>
            <person name="Liu Y."/>
            <person name="Xu W."/>
            <person name="Pan J."/>
            <person name="Luo Z.H."/>
            <person name="Li M."/>
        </authorList>
    </citation>
    <scope>NUCLEOTIDE SEQUENCE [LARGE SCALE GENOMIC DNA]</scope>
    <source>
        <strain evidence="10">SpSt-876</strain>
    </source>
</reference>
<dbReference type="InterPro" id="IPR003141">
    <property type="entry name" value="Pol/His_phosphatase_N"/>
</dbReference>
<feature type="domain" description="Polymerase/histidinol phosphatase N-terminal" evidence="9">
    <location>
        <begin position="33"/>
        <end position="100"/>
    </location>
</feature>
<evidence type="ECO:0000256" key="6">
    <source>
        <dbReference type="ARBA" id="ARBA00022705"/>
    </source>
</evidence>
<evidence type="ECO:0000256" key="8">
    <source>
        <dbReference type="ARBA" id="ARBA00049244"/>
    </source>
</evidence>
<dbReference type="InterPro" id="IPR016195">
    <property type="entry name" value="Pol/histidinol_Pase-like"/>
</dbReference>
<dbReference type="PANTHER" id="PTHR32294">
    <property type="entry name" value="DNA POLYMERASE III SUBUNIT ALPHA"/>
    <property type="match status" value="1"/>
</dbReference>
<name>A0A7C6EAJ6_UNCW3</name>
<dbReference type="Gene3D" id="1.10.150.870">
    <property type="match status" value="1"/>
</dbReference>
<dbReference type="GO" id="GO:0008408">
    <property type="term" value="F:3'-5' exonuclease activity"/>
    <property type="evidence" value="ECO:0007669"/>
    <property type="project" value="InterPro"/>
</dbReference>
<evidence type="ECO:0000256" key="7">
    <source>
        <dbReference type="ARBA" id="ARBA00022932"/>
    </source>
</evidence>
<dbReference type="PANTHER" id="PTHR32294:SF0">
    <property type="entry name" value="DNA POLYMERASE III SUBUNIT ALPHA"/>
    <property type="match status" value="1"/>
</dbReference>
<dbReference type="NCBIfam" id="NF004226">
    <property type="entry name" value="PRK05673.1"/>
    <property type="match status" value="1"/>
</dbReference>
<evidence type="ECO:0000256" key="1">
    <source>
        <dbReference type="ARBA" id="ARBA00004496"/>
    </source>
</evidence>
<keyword evidence="6" id="KW-0235">DNA replication</keyword>
<dbReference type="InterPro" id="IPR012340">
    <property type="entry name" value="NA-bd_OB-fold"/>
</dbReference>